<sequence>MLNIFYRLIFMICFPFYNNHNKLLIQSDTFRELLRTHTDTSFSSTFQSILISGFLGFQSNQQLFAV</sequence>
<reference evidence="1 2" key="2">
    <citation type="journal article" date="2022" name="Mol. Ecol. Resour.">
        <title>The genomes of chicory, endive, great burdock and yacon provide insights into Asteraceae paleo-polyploidization history and plant inulin production.</title>
        <authorList>
            <person name="Fan W."/>
            <person name="Wang S."/>
            <person name="Wang H."/>
            <person name="Wang A."/>
            <person name="Jiang F."/>
            <person name="Liu H."/>
            <person name="Zhao H."/>
            <person name="Xu D."/>
            <person name="Zhang Y."/>
        </authorList>
    </citation>
    <scope>NUCLEOTIDE SEQUENCE [LARGE SCALE GENOMIC DNA]</scope>
    <source>
        <strain evidence="2">cv. Niubang</strain>
    </source>
</reference>
<reference evidence="2" key="1">
    <citation type="journal article" date="2022" name="Mol. Ecol. Resour.">
        <title>The genomes of chicory, endive, great burdock and yacon provide insights into Asteraceae palaeo-polyploidization history and plant inulin production.</title>
        <authorList>
            <person name="Fan W."/>
            <person name="Wang S."/>
            <person name="Wang H."/>
            <person name="Wang A."/>
            <person name="Jiang F."/>
            <person name="Liu H."/>
            <person name="Zhao H."/>
            <person name="Xu D."/>
            <person name="Zhang Y."/>
        </authorList>
    </citation>
    <scope>NUCLEOTIDE SEQUENCE [LARGE SCALE GENOMIC DNA]</scope>
    <source>
        <strain evidence="2">cv. Niubang</strain>
    </source>
</reference>
<protein>
    <submittedName>
        <fullName evidence="1">Uncharacterized protein</fullName>
    </submittedName>
</protein>
<evidence type="ECO:0000313" key="2">
    <source>
        <dbReference type="Proteomes" id="UP001055879"/>
    </source>
</evidence>
<evidence type="ECO:0000313" key="1">
    <source>
        <dbReference type="EMBL" id="KAI3665275.1"/>
    </source>
</evidence>
<proteinExistence type="predicted"/>
<keyword evidence="2" id="KW-1185">Reference proteome</keyword>
<organism evidence="1 2">
    <name type="scientific">Arctium lappa</name>
    <name type="common">Greater burdock</name>
    <name type="synonym">Lappa major</name>
    <dbReference type="NCBI Taxonomy" id="4217"/>
    <lineage>
        <taxon>Eukaryota</taxon>
        <taxon>Viridiplantae</taxon>
        <taxon>Streptophyta</taxon>
        <taxon>Embryophyta</taxon>
        <taxon>Tracheophyta</taxon>
        <taxon>Spermatophyta</taxon>
        <taxon>Magnoliopsida</taxon>
        <taxon>eudicotyledons</taxon>
        <taxon>Gunneridae</taxon>
        <taxon>Pentapetalae</taxon>
        <taxon>asterids</taxon>
        <taxon>campanulids</taxon>
        <taxon>Asterales</taxon>
        <taxon>Asteraceae</taxon>
        <taxon>Carduoideae</taxon>
        <taxon>Cardueae</taxon>
        <taxon>Arctiinae</taxon>
        <taxon>Arctium</taxon>
    </lineage>
</organism>
<dbReference type="EMBL" id="CM042064">
    <property type="protein sequence ID" value="KAI3665275.1"/>
    <property type="molecule type" value="Genomic_DNA"/>
</dbReference>
<comment type="caution">
    <text evidence="1">The sequence shown here is derived from an EMBL/GenBank/DDBJ whole genome shotgun (WGS) entry which is preliminary data.</text>
</comment>
<dbReference type="Proteomes" id="UP001055879">
    <property type="component" value="Linkage Group LG18"/>
</dbReference>
<accession>A0ACB8XI65</accession>
<gene>
    <name evidence="1" type="ORF">L6452_43899</name>
</gene>
<name>A0ACB8XI65_ARCLA</name>